<dbReference type="KEGG" id="sla:SERLADRAFT_411961"/>
<feature type="compositionally biased region" description="Polar residues" evidence="2">
    <location>
        <begin position="418"/>
        <end position="431"/>
    </location>
</feature>
<organism>
    <name type="scientific">Serpula lacrymans var. lacrymans (strain S7.9)</name>
    <name type="common">Dry rot fungus</name>
    <dbReference type="NCBI Taxonomy" id="578457"/>
    <lineage>
        <taxon>Eukaryota</taxon>
        <taxon>Fungi</taxon>
        <taxon>Dikarya</taxon>
        <taxon>Basidiomycota</taxon>
        <taxon>Agaricomycotina</taxon>
        <taxon>Agaricomycetes</taxon>
        <taxon>Agaricomycetidae</taxon>
        <taxon>Boletales</taxon>
        <taxon>Coniophorineae</taxon>
        <taxon>Serpulaceae</taxon>
        <taxon>Serpula</taxon>
    </lineage>
</organism>
<dbReference type="AlphaFoldDB" id="F8PCX8"/>
<sequence length="486" mass="53308">MSSTSILCQFAHMLIAIQDHVLHQNISTEVDRYTSLAFLPHSVLLWTYPSDPGLASKGNSHSTSDVTYEEASSPTRQALFKVVHASNRLPMDMDHVQGILAHLYCILIYLSHRMSVAFAEMIAIRTNISQDKKHHDMQHSETQCMVSSVQSRMDDMVNTMKADKAWAQDAILALLAGKDRDRQFFERRIGELEKKLADLTLQVSEQKKVEDAFKDTLYAQLRENDKKVAARNSRSDKLAVEAMRQGFASVDSRFSKLELAQSFERGCRLAKEAGMGDNTQAAKKSRIEKALALAIGVNAQRKSKANADCFPPEDKNHKSRPRTSNSSSTTTVVNTTSSVSSGTEYQSSIETSTSSKNAVPAKGRLSMIPGPSSTRSSCGSAVNSKTRNSGSDEVQVSPVALSSSKKADNGTKYKDTKPASSTHKYTYPSSLTQVPDVDLGHESRCRGIVITSLSSLGPLSYLDSEEPVPNVFEKRKATSILSCSPN</sequence>
<evidence type="ECO:0000256" key="1">
    <source>
        <dbReference type="SAM" id="Coils"/>
    </source>
</evidence>
<feature type="compositionally biased region" description="Polar residues" evidence="2">
    <location>
        <begin position="342"/>
        <end position="357"/>
    </location>
</feature>
<feature type="compositionally biased region" description="Low complexity" evidence="2">
    <location>
        <begin position="323"/>
        <end position="341"/>
    </location>
</feature>
<dbReference type="RefSeq" id="XP_007324301.1">
    <property type="nucleotide sequence ID" value="XM_007324239.1"/>
</dbReference>
<evidence type="ECO:0000313" key="3">
    <source>
        <dbReference type="EMBL" id="EGO19077.1"/>
    </source>
</evidence>
<accession>F8PCX8</accession>
<feature type="coiled-coil region" evidence="1">
    <location>
        <begin position="182"/>
        <end position="209"/>
    </location>
</feature>
<proteinExistence type="predicted"/>
<feature type="compositionally biased region" description="Basic and acidic residues" evidence="2">
    <location>
        <begin position="405"/>
        <end position="417"/>
    </location>
</feature>
<reference evidence="3" key="1">
    <citation type="submission" date="2011-04" db="EMBL/GenBank/DDBJ databases">
        <title>Evolution of plant cell wall degrading machinery underlies the functional diversity of forest fungi.</title>
        <authorList>
            <consortium name="US DOE Joint Genome Institute (JGI-PGF)"/>
            <person name="Eastwood D.C."/>
            <person name="Floudas D."/>
            <person name="Binder M."/>
            <person name="Majcherczyk A."/>
            <person name="Schneider P."/>
            <person name="Aerts A."/>
            <person name="Asiegbu F.O."/>
            <person name="Baker S.E."/>
            <person name="Barry K."/>
            <person name="Bendiksby M."/>
            <person name="Blumentritt M."/>
            <person name="Coutinho P.M."/>
            <person name="Cullen D."/>
            <person name="Cullen D."/>
            <person name="Gathman A."/>
            <person name="Goodell B."/>
            <person name="Henrissat B."/>
            <person name="Ihrmark K."/>
            <person name="Kauserud H."/>
            <person name="Kohler A."/>
            <person name="LaButti K."/>
            <person name="Lapidus A."/>
            <person name="Lavin J.L."/>
            <person name="Lee Y.-H."/>
            <person name="Lindquist E."/>
            <person name="Lilly W."/>
            <person name="Lucas S."/>
            <person name="Morin E."/>
            <person name="Murat C."/>
            <person name="Oguiza J.A."/>
            <person name="Park J."/>
            <person name="Pisabarro A.G."/>
            <person name="Riley R."/>
            <person name="Rosling A."/>
            <person name="Salamov A."/>
            <person name="Schmidt O."/>
            <person name="Schmutz J."/>
            <person name="Skrede I."/>
            <person name="Stenlid J."/>
            <person name="Wiebenga A."/>
            <person name="Xie X."/>
            <person name="Kues U."/>
            <person name="Hibbett D.S."/>
            <person name="Hoffmeister D."/>
            <person name="Hogberg N."/>
            <person name="Martin F."/>
            <person name="Grigoriev I.V."/>
            <person name="Watkinson S.C."/>
        </authorList>
    </citation>
    <scope>NUCLEOTIDE SEQUENCE</scope>
    <source>
        <strain evidence="3">S7.9</strain>
    </source>
</reference>
<dbReference type="Proteomes" id="UP000008064">
    <property type="component" value="Unassembled WGS sequence"/>
</dbReference>
<protein>
    <submittedName>
        <fullName evidence="3">Uncharacterized protein</fullName>
    </submittedName>
</protein>
<dbReference type="GeneID" id="18812989"/>
<dbReference type="EMBL" id="GL945445">
    <property type="protein sequence ID" value="EGO19077.1"/>
    <property type="molecule type" value="Genomic_DNA"/>
</dbReference>
<feature type="compositionally biased region" description="Polar residues" evidence="2">
    <location>
        <begin position="371"/>
        <end position="404"/>
    </location>
</feature>
<evidence type="ECO:0000256" key="2">
    <source>
        <dbReference type="SAM" id="MobiDB-lite"/>
    </source>
</evidence>
<feature type="region of interest" description="Disordered" evidence="2">
    <location>
        <begin position="302"/>
        <end position="431"/>
    </location>
</feature>
<name>F8PCX8_SERL9</name>
<dbReference type="HOGENOM" id="CLU_561592_0_0_1"/>
<gene>
    <name evidence="3" type="ORF">SERLADRAFT_411961</name>
</gene>
<keyword evidence="1" id="KW-0175">Coiled coil</keyword>